<evidence type="ECO:0000313" key="6">
    <source>
        <dbReference type="Proteomes" id="UP000288669"/>
    </source>
</evidence>
<dbReference type="FunFam" id="3.40.50.920:FF:000001">
    <property type="entry name" value="Pyruvate dehydrogenase E1 beta subunit"/>
    <property type="match status" value="1"/>
</dbReference>
<dbReference type="InterPro" id="IPR009014">
    <property type="entry name" value="Transketo_C/PFOR_II"/>
</dbReference>
<dbReference type="PANTHER" id="PTHR43257">
    <property type="entry name" value="PYRUVATE DEHYDROGENASE E1 COMPONENT BETA SUBUNIT"/>
    <property type="match status" value="1"/>
</dbReference>
<gene>
    <name evidence="5" type="ORF">CBF30_00725</name>
</gene>
<sequence length="337" mass="36565">MRRLTYLEAVNEALDEALGQDKRVFLMGEDIGIYGGGFGATKGLEEKYGAERVRSTPISESAIVGLAVGASMTGMKPVVELQFSDFITIAMDQLVNQAAKIHYMSNGQFQVPLVVRTPGGSGTGAGAQHSQSLENWLAHIPGLKVIQPATAYDAKGLLHAAISDNNPVVIYEHKLCYPLEAEVPEGRYTVPIGQADIKRSGEDITVVATGIMVIRALEAAEKLANQGVSVEVVDPRTLFPLDKKSILQSVKKTKRVLLVTEAVLRSSFASELSAVIAESDVFYELKQPIERLGGKEVPIPCAKNLESLAVPKVQEIEAKISHMLFKNDKEQTIEKPR</sequence>
<comment type="caution">
    <text evidence="5">The sequence shown here is derived from an EMBL/GenBank/DDBJ whole genome shotgun (WGS) entry which is preliminary data.</text>
</comment>
<keyword evidence="2" id="KW-0560">Oxidoreductase</keyword>
<evidence type="ECO:0000256" key="1">
    <source>
        <dbReference type="ARBA" id="ARBA00001964"/>
    </source>
</evidence>
<dbReference type="SUPFAM" id="SSF52922">
    <property type="entry name" value="TK C-terminal domain-like"/>
    <property type="match status" value="1"/>
</dbReference>
<dbReference type="InterPro" id="IPR033248">
    <property type="entry name" value="Transketolase_C"/>
</dbReference>
<evidence type="ECO:0000259" key="4">
    <source>
        <dbReference type="SMART" id="SM00861"/>
    </source>
</evidence>
<organism evidence="5 6">
    <name type="scientific">Vagococcus entomophilus</name>
    <dbReference type="NCBI Taxonomy" id="1160095"/>
    <lineage>
        <taxon>Bacteria</taxon>
        <taxon>Bacillati</taxon>
        <taxon>Bacillota</taxon>
        <taxon>Bacilli</taxon>
        <taxon>Lactobacillales</taxon>
        <taxon>Enterococcaceae</taxon>
        <taxon>Vagococcus</taxon>
    </lineage>
</organism>
<keyword evidence="6" id="KW-1185">Reference proteome</keyword>
<dbReference type="OrthoDB" id="9771835at2"/>
<reference evidence="5 6" key="1">
    <citation type="submission" date="2017-05" db="EMBL/GenBank/DDBJ databases">
        <title>Vagococcus spp. assemblies.</title>
        <authorList>
            <person name="Gulvik C.A."/>
        </authorList>
    </citation>
    <scope>NUCLEOTIDE SEQUENCE [LARGE SCALE GENOMIC DNA]</scope>
    <source>
        <strain evidence="5 6">DSM 24756</strain>
    </source>
</reference>
<proteinExistence type="predicted"/>
<evidence type="ECO:0000256" key="3">
    <source>
        <dbReference type="ARBA" id="ARBA00023052"/>
    </source>
</evidence>
<dbReference type="SMART" id="SM00861">
    <property type="entry name" value="Transket_pyr"/>
    <property type="match status" value="1"/>
</dbReference>
<name>A0A430AI48_9ENTE</name>
<dbReference type="FunFam" id="3.40.50.970:FF:000001">
    <property type="entry name" value="Pyruvate dehydrogenase E1 beta subunit"/>
    <property type="match status" value="1"/>
</dbReference>
<dbReference type="Proteomes" id="UP000288669">
    <property type="component" value="Unassembled WGS sequence"/>
</dbReference>
<dbReference type="PANTHER" id="PTHR43257:SF2">
    <property type="entry name" value="PYRUVATE DEHYDROGENASE E1 COMPONENT SUBUNIT BETA"/>
    <property type="match status" value="1"/>
</dbReference>
<dbReference type="SUPFAM" id="SSF52518">
    <property type="entry name" value="Thiamin diphosphate-binding fold (THDP-binding)"/>
    <property type="match status" value="1"/>
</dbReference>
<evidence type="ECO:0000313" key="5">
    <source>
        <dbReference type="EMBL" id="RSU07796.1"/>
    </source>
</evidence>
<feature type="domain" description="Transketolase-like pyrimidine-binding" evidence="4">
    <location>
        <begin position="4"/>
        <end position="179"/>
    </location>
</feature>
<dbReference type="Pfam" id="PF02780">
    <property type="entry name" value="Transketolase_C"/>
    <property type="match status" value="1"/>
</dbReference>
<dbReference type="Gene3D" id="3.40.50.920">
    <property type="match status" value="1"/>
</dbReference>
<dbReference type="CDD" id="cd07036">
    <property type="entry name" value="TPP_PYR_E1-PDHc-beta_like"/>
    <property type="match status" value="1"/>
</dbReference>
<dbReference type="InterPro" id="IPR005475">
    <property type="entry name" value="Transketolase-like_Pyr-bd"/>
</dbReference>
<dbReference type="GO" id="GO:0016491">
    <property type="term" value="F:oxidoreductase activity"/>
    <property type="evidence" value="ECO:0007669"/>
    <property type="project" value="UniProtKB-KW"/>
</dbReference>
<keyword evidence="3" id="KW-0786">Thiamine pyrophosphate</keyword>
<dbReference type="EMBL" id="NGJZ01000001">
    <property type="protein sequence ID" value="RSU07796.1"/>
    <property type="molecule type" value="Genomic_DNA"/>
</dbReference>
<protein>
    <submittedName>
        <fullName evidence="5">Alpha-ketoacid dehydrogenase subunit beta</fullName>
    </submittedName>
</protein>
<comment type="cofactor">
    <cofactor evidence="1">
        <name>thiamine diphosphate</name>
        <dbReference type="ChEBI" id="CHEBI:58937"/>
    </cofactor>
</comment>
<dbReference type="InterPro" id="IPR029061">
    <property type="entry name" value="THDP-binding"/>
</dbReference>
<dbReference type="AlphaFoldDB" id="A0A430AI48"/>
<dbReference type="Pfam" id="PF02779">
    <property type="entry name" value="Transket_pyr"/>
    <property type="match status" value="1"/>
</dbReference>
<dbReference type="Gene3D" id="3.40.50.970">
    <property type="match status" value="1"/>
</dbReference>
<accession>A0A430AI48</accession>
<evidence type="ECO:0000256" key="2">
    <source>
        <dbReference type="ARBA" id="ARBA00023002"/>
    </source>
</evidence>
<dbReference type="RefSeq" id="WP_126821762.1">
    <property type="nucleotide sequence ID" value="NZ_JBHLWU010000001.1"/>
</dbReference>
<dbReference type="NCBIfam" id="NF006667">
    <property type="entry name" value="PRK09212.1"/>
    <property type="match status" value="1"/>
</dbReference>